<keyword evidence="3" id="KW-1185">Reference proteome</keyword>
<dbReference type="Pfam" id="PF02826">
    <property type="entry name" value="2-Hacid_dh_C"/>
    <property type="match status" value="1"/>
</dbReference>
<proteinExistence type="predicted"/>
<evidence type="ECO:0000313" key="3">
    <source>
        <dbReference type="Proteomes" id="UP000321424"/>
    </source>
</evidence>
<dbReference type="InterPro" id="IPR006140">
    <property type="entry name" value="D-isomer_DH_NAD-bd"/>
</dbReference>
<dbReference type="InterPro" id="IPR036291">
    <property type="entry name" value="NAD(P)-bd_dom_sf"/>
</dbReference>
<gene>
    <name evidence="2" type="ORF">NN4_07350</name>
</gene>
<dbReference type="GO" id="GO:0051287">
    <property type="term" value="F:NAD binding"/>
    <property type="evidence" value="ECO:0007669"/>
    <property type="project" value="InterPro"/>
</dbReference>
<accession>A0A511M936</accession>
<reference evidence="2 3" key="1">
    <citation type="submission" date="2019-07" db="EMBL/GenBank/DDBJ databases">
        <title>Whole genome shotgun sequence of Nocardia ninae NBRC 108245.</title>
        <authorList>
            <person name="Hosoyama A."/>
            <person name="Uohara A."/>
            <person name="Ohji S."/>
            <person name="Ichikawa N."/>
        </authorList>
    </citation>
    <scope>NUCLEOTIDE SEQUENCE [LARGE SCALE GENOMIC DNA]</scope>
    <source>
        <strain evidence="2 3">NBRC 108245</strain>
    </source>
</reference>
<feature type="domain" description="D-isomer specific 2-hydroxyacid dehydrogenase NAD-binding" evidence="1">
    <location>
        <begin position="128"/>
        <end position="270"/>
    </location>
</feature>
<dbReference type="Proteomes" id="UP000321424">
    <property type="component" value="Unassembled WGS sequence"/>
</dbReference>
<evidence type="ECO:0000259" key="1">
    <source>
        <dbReference type="Pfam" id="PF02826"/>
    </source>
</evidence>
<protein>
    <submittedName>
        <fullName evidence="2">Dehydrogenase</fullName>
    </submittedName>
</protein>
<dbReference type="SUPFAM" id="SSF51735">
    <property type="entry name" value="NAD(P)-binding Rossmann-fold domains"/>
    <property type="match status" value="1"/>
</dbReference>
<dbReference type="AlphaFoldDB" id="A0A511M936"/>
<comment type="caution">
    <text evidence="2">The sequence shown here is derived from an EMBL/GenBank/DDBJ whole genome shotgun (WGS) entry which is preliminary data.</text>
</comment>
<name>A0A511M936_9NOCA</name>
<dbReference type="Gene3D" id="3.40.50.720">
    <property type="entry name" value="NAD(P)-binding Rossmann-like Domain"/>
    <property type="match status" value="2"/>
</dbReference>
<sequence length="317" mass="34877">MRAVTVDPSTLYCMGTSTDPVTVAGALRAHPVRVEPVAPGTPLGHRMVALAAHDLTDEELAETSAMTRGSWVHLVSSGPNYPHIPTLARNNLVTRSARAYAPSLSEYVITQHVLHCAEDPIDDAPKPFHRRNALVVGYGAFGRTIAETLTGLGARVTVVRPRCRTAHPFGSVAATPLEHLPNRFAHLMVVALPGIPEVVNFVDDALLRRLRLDGHLINPARSSPVDCDALLRWLADGTGRLTSDVETDDRAELLRPWIDKGRVTLTPHTAWRPWDGDPLYHRDWAAIYATGTFDRSTMRQQSLRIDPQQIAVDYLIP</sequence>
<organism evidence="2 3">
    <name type="scientific">Nocardia ninae NBRC 108245</name>
    <dbReference type="NCBI Taxonomy" id="1210091"/>
    <lineage>
        <taxon>Bacteria</taxon>
        <taxon>Bacillati</taxon>
        <taxon>Actinomycetota</taxon>
        <taxon>Actinomycetes</taxon>
        <taxon>Mycobacteriales</taxon>
        <taxon>Nocardiaceae</taxon>
        <taxon>Nocardia</taxon>
    </lineage>
</organism>
<evidence type="ECO:0000313" key="2">
    <source>
        <dbReference type="EMBL" id="GEM36216.1"/>
    </source>
</evidence>
<dbReference type="EMBL" id="BJXA01000002">
    <property type="protein sequence ID" value="GEM36216.1"/>
    <property type="molecule type" value="Genomic_DNA"/>
</dbReference>